<evidence type="ECO:0000256" key="1">
    <source>
        <dbReference type="ARBA" id="ARBA00022443"/>
    </source>
</evidence>
<dbReference type="WBParaSite" id="MhA1_Contig14.frz3.gene9">
    <property type="protein sequence ID" value="MhA1_Contig14.frz3.gene9"/>
    <property type="gene ID" value="MhA1_Contig14.frz3.gene9"/>
</dbReference>
<feature type="domain" description="SH3" evidence="7">
    <location>
        <begin position="248"/>
        <end position="310"/>
    </location>
</feature>
<feature type="domain" description="SH2" evidence="6">
    <location>
        <begin position="32"/>
        <end position="139"/>
    </location>
</feature>
<dbReference type="InterPro" id="IPR001452">
    <property type="entry name" value="SH3_domain"/>
</dbReference>
<evidence type="ECO:0000256" key="2">
    <source>
        <dbReference type="ARBA" id="ARBA00022999"/>
    </source>
</evidence>
<feature type="domain" description="SH3" evidence="7">
    <location>
        <begin position="142"/>
        <end position="202"/>
    </location>
</feature>
<dbReference type="InterPro" id="IPR036028">
    <property type="entry name" value="SH3-like_dom_sf"/>
</dbReference>
<dbReference type="PRINTS" id="PR00401">
    <property type="entry name" value="SH2DOMAIN"/>
</dbReference>
<dbReference type="GO" id="GO:0030971">
    <property type="term" value="F:receptor tyrosine kinase binding"/>
    <property type="evidence" value="ECO:0007669"/>
    <property type="project" value="TreeGrafter"/>
</dbReference>
<feature type="compositionally biased region" description="Low complexity" evidence="5">
    <location>
        <begin position="212"/>
        <end position="243"/>
    </location>
</feature>
<feature type="region of interest" description="Disordered" evidence="5">
    <location>
        <begin position="208"/>
        <end position="245"/>
    </location>
</feature>
<keyword evidence="1 4" id="KW-0728">SH3 domain</keyword>
<dbReference type="InterPro" id="IPR036860">
    <property type="entry name" value="SH2_dom_sf"/>
</dbReference>
<dbReference type="AlphaFoldDB" id="A0A1I8B523"/>
<dbReference type="SMART" id="SM00252">
    <property type="entry name" value="SH2"/>
    <property type="match status" value="1"/>
</dbReference>
<dbReference type="Proteomes" id="UP000095281">
    <property type="component" value="Unplaced"/>
</dbReference>
<evidence type="ECO:0000259" key="7">
    <source>
        <dbReference type="PROSITE" id="PS50002"/>
    </source>
</evidence>
<evidence type="ECO:0000259" key="6">
    <source>
        <dbReference type="PROSITE" id="PS50001"/>
    </source>
</evidence>
<dbReference type="Pfam" id="PF14604">
    <property type="entry name" value="SH3_9"/>
    <property type="match status" value="1"/>
</dbReference>
<evidence type="ECO:0000256" key="4">
    <source>
        <dbReference type="PROSITE-ProRule" id="PRU00192"/>
    </source>
</evidence>
<dbReference type="SUPFAM" id="SSF55550">
    <property type="entry name" value="SH2 domain"/>
    <property type="match status" value="1"/>
</dbReference>
<dbReference type="GO" id="GO:0016477">
    <property type="term" value="P:cell migration"/>
    <property type="evidence" value="ECO:0007669"/>
    <property type="project" value="TreeGrafter"/>
</dbReference>
<dbReference type="Gene3D" id="2.30.30.40">
    <property type="entry name" value="SH3 Domains"/>
    <property type="match status" value="2"/>
</dbReference>
<dbReference type="GO" id="GO:0005737">
    <property type="term" value="C:cytoplasm"/>
    <property type="evidence" value="ECO:0007669"/>
    <property type="project" value="TreeGrafter"/>
</dbReference>
<evidence type="ECO:0000313" key="9">
    <source>
        <dbReference type="WBParaSite" id="MhA1_Contig14.frz3.gene9"/>
    </source>
</evidence>
<sequence length="329" mass="37057">MSHHYSQCGIIEQQPQNPHNIVPFDPYNWESFFFGLLDRNDAEALLKATEVGTFLLRESTSEQGYSLSVKFVFLEFFMIIISVRETIDRVNHYLIKREQQEDGKQRFVISNNVAFVDIPSLLSHYKLRKLDSTPLIHPLGRPPIEKVIGRFKFEGERISDLPFDRGEILEILSKPEERWWMASNCLGNTGLIPANYVKIYEEGDEISLQNPSSKSVGSSSGSTGKRFSANSVESNNNVNEQQQTNKLSPNSWVRVIADRCPSIYDVAALNIRQGQLLWVQELLSNGMCRGANEDGKAGLFPITYVEPVGGVTPEAAMPAIDHSSNQFLS</sequence>
<evidence type="ECO:0000313" key="8">
    <source>
        <dbReference type="Proteomes" id="UP000095281"/>
    </source>
</evidence>
<dbReference type="PROSITE" id="PS50001">
    <property type="entry name" value="SH2"/>
    <property type="match status" value="1"/>
</dbReference>
<evidence type="ECO:0000256" key="5">
    <source>
        <dbReference type="SAM" id="MobiDB-lite"/>
    </source>
</evidence>
<keyword evidence="8" id="KW-1185">Reference proteome</keyword>
<dbReference type="InterPro" id="IPR051184">
    <property type="entry name" value="Tyrosine-phos_adapter"/>
</dbReference>
<dbReference type="SUPFAM" id="SSF50044">
    <property type="entry name" value="SH3-domain"/>
    <property type="match status" value="2"/>
</dbReference>
<dbReference type="GO" id="GO:0007167">
    <property type="term" value="P:enzyme-linked receptor protein signaling pathway"/>
    <property type="evidence" value="ECO:0007669"/>
    <property type="project" value="TreeGrafter"/>
</dbReference>
<organism evidence="8 9">
    <name type="scientific">Meloidogyne hapla</name>
    <name type="common">Root-knot nematode worm</name>
    <dbReference type="NCBI Taxonomy" id="6305"/>
    <lineage>
        <taxon>Eukaryota</taxon>
        <taxon>Metazoa</taxon>
        <taxon>Ecdysozoa</taxon>
        <taxon>Nematoda</taxon>
        <taxon>Chromadorea</taxon>
        <taxon>Rhabditida</taxon>
        <taxon>Tylenchina</taxon>
        <taxon>Tylenchomorpha</taxon>
        <taxon>Tylenchoidea</taxon>
        <taxon>Meloidogynidae</taxon>
        <taxon>Meloidogyninae</taxon>
        <taxon>Meloidogyne</taxon>
    </lineage>
</organism>
<dbReference type="InterPro" id="IPR000980">
    <property type="entry name" value="SH2"/>
</dbReference>
<proteinExistence type="predicted"/>
<dbReference type="PROSITE" id="PS50002">
    <property type="entry name" value="SH3"/>
    <property type="match status" value="2"/>
</dbReference>
<name>A0A1I8B523_MELHA</name>
<dbReference type="GO" id="GO:0035591">
    <property type="term" value="F:signaling adaptor activity"/>
    <property type="evidence" value="ECO:0007669"/>
    <property type="project" value="TreeGrafter"/>
</dbReference>
<keyword evidence="2 3" id="KW-0727">SH2 domain</keyword>
<dbReference type="PRINTS" id="PR00452">
    <property type="entry name" value="SH3DOMAIN"/>
</dbReference>
<dbReference type="OMA" id="NGMYKAE"/>
<accession>A0A1I8B523</accession>
<dbReference type="PANTHER" id="PTHR19969:SF5">
    <property type="entry name" value="CRK-LIKE PROTEIN"/>
    <property type="match status" value="1"/>
</dbReference>
<dbReference type="PANTHER" id="PTHR19969">
    <property type="entry name" value="SH2-SH3 ADAPTOR PROTEIN-RELATED"/>
    <property type="match status" value="1"/>
</dbReference>
<protein>
    <submittedName>
        <fullName evidence="9">SH2 domain-containing protein</fullName>
    </submittedName>
</protein>
<evidence type="ECO:0000256" key="3">
    <source>
        <dbReference type="PROSITE-ProRule" id="PRU00191"/>
    </source>
</evidence>
<dbReference type="SMART" id="SM00326">
    <property type="entry name" value="SH3"/>
    <property type="match status" value="2"/>
</dbReference>
<dbReference type="Gene3D" id="3.30.505.10">
    <property type="entry name" value="SH2 domain"/>
    <property type="match status" value="1"/>
</dbReference>
<dbReference type="Pfam" id="PF00017">
    <property type="entry name" value="SH2"/>
    <property type="match status" value="1"/>
</dbReference>
<reference evidence="9" key="1">
    <citation type="submission" date="2016-11" db="UniProtKB">
        <authorList>
            <consortium name="WormBaseParasite"/>
        </authorList>
    </citation>
    <scope>IDENTIFICATION</scope>
</reference>